<keyword evidence="2 5" id="KW-0863">Zinc-finger</keyword>
<dbReference type="Proteomes" id="UP000316759">
    <property type="component" value="Unassembled WGS sequence"/>
</dbReference>
<evidence type="ECO:0000259" key="7">
    <source>
        <dbReference type="PROSITE" id="PS50181"/>
    </source>
</evidence>
<comment type="caution">
    <text evidence="8">The sequence shown here is derived from an EMBL/GenBank/DDBJ whole genome shotgun (WGS) entry which is preliminary data.</text>
</comment>
<keyword evidence="1 5" id="KW-0479">Metal-binding</keyword>
<dbReference type="GO" id="GO:0061630">
    <property type="term" value="F:ubiquitin protein ligase activity"/>
    <property type="evidence" value="ECO:0007669"/>
    <property type="project" value="InterPro"/>
</dbReference>
<dbReference type="Gene3D" id="3.30.40.150">
    <property type="entry name" value="TRAF-like zinc-finger, N-terminal subdomain"/>
    <property type="match status" value="1"/>
</dbReference>
<dbReference type="Gene3D" id="3.30.40.10">
    <property type="entry name" value="Zinc/RING finger domain, C3HC4 (zinc finger)"/>
    <property type="match status" value="1"/>
</dbReference>
<dbReference type="InterPro" id="IPR031890">
    <property type="entry name" value="Fbxo30/Fbxo40"/>
</dbReference>
<dbReference type="EMBL" id="SUNJ01011537">
    <property type="protein sequence ID" value="TPP58802.1"/>
    <property type="molecule type" value="Genomic_DNA"/>
</dbReference>
<evidence type="ECO:0000256" key="1">
    <source>
        <dbReference type="ARBA" id="ARBA00022723"/>
    </source>
</evidence>
<feature type="domain" description="TRAF-type" evidence="6">
    <location>
        <begin position="47"/>
        <end position="93"/>
    </location>
</feature>
<keyword evidence="3" id="KW-0833">Ubl conjugation pathway</keyword>
<evidence type="ECO:0000256" key="4">
    <source>
        <dbReference type="ARBA" id="ARBA00022833"/>
    </source>
</evidence>
<evidence type="ECO:0000313" key="9">
    <source>
        <dbReference type="Proteomes" id="UP000316759"/>
    </source>
</evidence>
<dbReference type="PROSITE" id="PS50145">
    <property type="entry name" value="ZF_TRAF"/>
    <property type="match status" value="1"/>
</dbReference>
<dbReference type="GO" id="GO:0008270">
    <property type="term" value="F:zinc ion binding"/>
    <property type="evidence" value="ECO:0007669"/>
    <property type="project" value="UniProtKB-KW"/>
</dbReference>
<name>A0A504YB31_FASGI</name>
<accession>A0A504YB31</accession>
<dbReference type="SUPFAM" id="SSF49599">
    <property type="entry name" value="TRAF domain-like"/>
    <property type="match status" value="1"/>
</dbReference>
<dbReference type="Pfam" id="PF15965">
    <property type="entry name" value="zf-TRAF_2"/>
    <property type="match status" value="1"/>
</dbReference>
<keyword evidence="4 5" id="KW-0862">Zinc</keyword>
<dbReference type="STRING" id="46835.A0A504YB31"/>
<dbReference type="PROSITE" id="PS50181">
    <property type="entry name" value="FBOX"/>
    <property type="match status" value="1"/>
</dbReference>
<evidence type="ECO:0000313" key="8">
    <source>
        <dbReference type="EMBL" id="TPP58802.1"/>
    </source>
</evidence>
<dbReference type="PANTHER" id="PTHR15933">
    <property type="entry name" value="PROTEIN CBG16327"/>
    <property type="match status" value="1"/>
</dbReference>
<sequence>MGEPVNCETHCNACIMRDCRVPVDGCPFVHCPNACGASMHYCKVDDHLEEVCPKALIQCINRESGCNLRVEREKLRDHLQICPASVVFCAVPCFLPNRHEEKPTVRYVEPCQGRSISPFVPPISPAPPLPECGMAPVSSGSSKHIWASPSTTWSTDPTVSNKFVEQPLTPVLCKTDGARCSCARLVPRTEANSHYRFHSDFLIPLNDSIELRCPLYRLGCQFVATRMLPHAENHQILYHPQLDRFSVRFNKNQSGPSGALPSGVSDGDTRPCGANYIEPASLNTVPTEIVCYLSQFLDDVSLFCLSQVSDRLHLMLGPLLRERMVVTPRWQRVVYSGGFRPKWEIDGFVWSLPHRTDEISEWRWSPAGAEIAAHLKSCPYNDVVVQDEPFCLTNGTRSTNMV</sequence>
<dbReference type="InterPro" id="IPR043013">
    <property type="entry name" value="Znf_TRAF_N"/>
</dbReference>
<dbReference type="Pfam" id="PF15966">
    <property type="entry name" value="F-box_4"/>
    <property type="match status" value="1"/>
</dbReference>
<evidence type="ECO:0000256" key="2">
    <source>
        <dbReference type="ARBA" id="ARBA00022771"/>
    </source>
</evidence>
<dbReference type="InterPro" id="IPR013083">
    <property type="entry name" value="Znf_RING/FYVE/PHD"/>
</dbReference>
<proteinExistence type="predicted"/>
<feature type="domain" description="F-box" evidence="7">
    <location>
        <begin position="279"/>
        <end position="333"/>
    </location>
</feature>
<gene>
    <name evidence="8" type="ORF">FGIG_04564</name>
</gene>
<dbReference type="AlphaFoldDB" id="A0A504YB31"/>
<dbReference type="InterPro" id="IPR001293">
    <property type="entry name" value="Znf_TRAF"/>
</dbReference>
<reference evidence="8 9" key="1">
    <citation type="submission" date="2019-04" db="EMBL/GenBank/DDBJ databases">
        <title>Annotation for the trematode Fasciola gigantica.</title>
        <authorList>
            <person name="Choi Y.-J."/>
        </authorList>
    </citation>
    <scope>NUCLEOTIDE SEQUENCE [LARGE SCALE GENOMIC DNA]</scope>
    <source>
        <strain evidence="8">Uganda_cow_1</strain>
    </source>
</reference>
<evidence type="ECO:0000256" key="5">
    <source>
        <dbReference type="PROSITE-ProRule" id="PRU00207"/>
    </source>
</evidence>
<protein>
    <submittedName>
        <fullName evidence="8">F-box only protein 40</fullName>
    </submittedName>
</protein>
<feature type="zinc finger region" description="TRAF-type" evidence="5">
    <location>
        <begin position="47"/>
        <end position="93"/>
    </location>
</feature>
<evidence type="ECO:0000259" key="6">
    <source>
        <dbReference type="PROSITE" id="PS50145"/>
    </source>
</evidence>
<dbReference type="OrthoDB" id="5918172at2759"/>
<keyword evidence="9" id="KW-1185">Reference proteome</keyword>
<dbReference type="InterPro" id="IPR001810">
    <property type="entry name" value="F-box_dom"/>
</dbReference>
<organism evidence="8 9">
    <name type="scientific">Fasciola gigantica</name>
    <name type="common">Giant liver fluke</name>
    <dbReference type="NCBI Taxonomy" id="46835"/>
    <lineage>
        <taxon>Eukaryota</taxon>
        <taxon>Metazoa</taxon>
        <taxon>Spiralia</taxon>
        <taxon>Lophotrochozoa</taxon>
        <taxon>Platyhelminthes</taxon>
        <taxon>Trematoda</taxon>
        <taxon>Digenea</taxon>
        <taxon>Plagiorchiida</taxon>
        <taxon>Echinostomata</taxon>
        <taxon>Echinostomatoidea</taxon>
        <taxon>Fasciolidae</taxon>
        <taxon>Fasciola</taxon>
    </lineage>
</organism>
<evidence type="ECO:0000256" key="3">
    <source>
        <dbReference type="ARBA" id="ARBA00022786"/>
    </source>
</evidence>
<dbReference type="PANTHER" id="PTHR15933:SF20">
    <property type="entry name" value="F-BOX DOMAIN-CONTAINING PROTEIN"/>
    <property type="match status" value="1"/>
</dbReference>